<dbReference type="STRING" id="1081105.A0A166X5D3"/>
<dbReference type="EMBL" id="AZHC01000042">
    <property type="protein sequence ID" value="OAA35446.1"/>
    <property type="molecule type" value="Genomic_DNA"/>
</dbReference>
<dbReference type="Proteomes" id="UP000243498">
    <property type="component" value="Unassembled WGS sequence"/>
</dbReference>
<dbReference type="OMA" id="NPMVQAG"/>
<feature type="region of interest" description="Disordered" evidence="1">
    <location>
        <begin position="1"/>
        <end position="293"/>
    </location>
</feature>
<dbReference type="AlphaFoldDB" id="A0A166X5D3"/>
<comment type="caution">
    <text evidence="2">The sequence shown here is derived from an EMBL/GenBank/DDBJ whole genome shotgun (WGS) entry which is preliminary data.</text>
</comment>
<organism evidence="2 3">
    <name type="scientific">Metarhizium rileyi (strain RCEF 4871)</name>
    <name type="common">Nomuraea rileyi</name>
    <dbReference type="NCBI Taxonomy" id="1649241"/>
    <lineage>
        <taxon>Eukaryota</taxon>
        <taxon>Fungi</taxon>
        <taxon>Dikarya</taxon>
        <taxon>Ascomycota</taxon>
        <taxon>Pezizomycotina</taxon>
        <taxon>Sordariomycetes</taxon>
        <taxon>Hypocreomycetidae</taxon>
        <taxon>Hypocreales</taxon>
        <taxon>Clavicipitaceae</taxon>
        <taxon>Metarhizium</taxon>
    </lineage>
</organism>
<feature type="compositionally biased region" description="Basic and acidic residues" evidence="1">
    <location>
        <begin position="246"/>
        <end position="265"/>
    </location>
</feature>
<name>A0A166X5D3_METRR</name>
<feature type="compositionally biased region" description="Basic and acidic residues" evidence="1">
    <location>
        <begin position="111"/>
        <end position="146"/>
    </location>
</feature>
<keyword evidence="3" id="KW-1185">Reference proteome</keyword>
<evidence type="ECO:0000313" key="2">
    <source>
        <dbReference type="EMBL" id="OAA35446.1"/>
    </source>
</evidence>
<protein>
    <submittedName>
        <fullName evidence="2">Uncharacterized protein</fullName>
    </submittedName>
</protein>
<feature type="compositionally biased region" description="Basic and acidic residues" evidence="1">
    <location>
        <begin position="69"/>
        <end position="98"/>
    </location>
</feature>
<evidence type="ECO:0000313" key="3">
    <source>
        <dbReference type="Proteomes" id="UP000243498"/>
    </source>
</evidence>
<proteinExistence type="predicted"/>
<feature type="compositionally biased region" description="Basic residues" evidence="1">
    <location>
        <begin position="7"/>
        <end position="16"/>
    </location>
</feature>
<gene>
    <name evidence="2" type="ORF">NOR_08025</name>
</gene>
<reference evidence="2 3" key="1">
    <citation type="journal article" date="2016" name="Genome Biol. Evol.">
        <title>Divergent and convergent evolution of fungal pathogenicity.</title>
        <authorList>
            <person name="Shang Y."/>
            <person name="Xiao G."/>
            <person name="Zheng P."/>
            <person name="Cen K."/>
            <person name="Zhan S."/>
            <person name="Wang C."/>
        </authorList>
    </citation>
    <scope>NUCLEOTIDE SEQUENCE [LARGE SCALE GENOMIC DNA]</scope>
    <source>
        <strain evidence="2 3">RCEF 4871</strain>
    </source>
</reference>
<accession>A0A166X5D3</accession>
<dbReference type="OrthoDB" id="4941552at2759"/>
<sequence>MAEPTPRRHRSERPRRRSPDAVPSYGQDAYPPRRAYSRREAPEPRGMTQPGSSGRRARSPPPYNYSESTPREERKGSRRESRPSAQERHAPRRYDDRSSYPAPGDYAGSRDAPRRSHRDELERRPRRDRASSPSDYRPHGRKDGSHKTRPVSPEPKPRPRDAPPPPPPRDYTSSPFAPRRSHRDEPKHRSRRDRASSPPNYRSRGRENGPPKNRATSPESKPRPRDAPPPPPPGYGNDDKRHHRARSQDRSRRRDVSPGRGHDRAVAAATRPSTSSRRKSAPVPTADKAKEQAWWQNPLLQAGARTAFAAGAQAAMQNRNNPDPWLGAKGVRVATAALGAALMDGLGGKKKKKN</sequence>
<evidence type="ECO:0000256" key="1">
    <source>
        <dbReference type="SAM" id="MobiDB-lite"/>
    </source>
</evidence>